<comment type="caution">
    <text evidence="1">The sequence shown here is derived from an EMBL/GenBank/DDBJ whole genome shotgun (WGS) entry which is preliminary data.</text>
</comment>
<dbReference type="EMBL" id="LAZR01011594">
    <property type="protein sequence ID" value="KKM60860.1"/>
    <property type="molecule type" value="Genomic_DNA"/>
</dbReference>
<accession>A0A0F9L9Y8</accession>
<proteinExistence type="predicted"/>
<protein>
    <submittedName>
        <fullName evidence="1">Uncharacterized protein</fullName>
    </submittedName>
</protein>
<gene>
    <name evidence="1" type="ORF">LCGC14_1537490</name>
</gene>
<organism evidence="1">
    <name type="scientific">marine sediment metagenome</name>
    <dbReference type="NCBI Taxonomy" id="412755"/>
    <lineage>
        <taxon>unclassified sequences</taxon>
        <taxon>metagenomes</taxon>
        <taxon>ecological metagenomes</taxon>
    </lineage>
</organism>
<name>A0A0F9L9Y8_9ZZZZ</name>
<evidence type="ECO:0000313" key="1">
    <source>
        <dbReference type="EMBL" id="KKM60860.1"/>
    </source>
</evidence>
<reference evidence="1" key="1">
    <citation type="journal article" date="2015" name="Nature">
        <title>Complex archaea that bridge the gap between prokaryotes and eukaryotes.</title>
        <authorList>
            <person name="Spang A."/>
            <person name="Saw J.H."/>
            <person name="Jorgensen S.L."/>
            <person name="Zaremba-Niedzwiedzka K."/>
            <person name="Martijn J."/>
            <person name="Lind A.E."/>
            <person name="van Eijk R."/>
            <person name="Schleper C."/>
            <person name="Guy L."/>
            <person name="Ettema T.J."/>
        </authorList>
    </citation>
    <scope>NUCLEOTIDE SEQUENCE</scope>
</reference>
<dbReference type="AlphaFoldDB" id="A0A0F9L9Y8"/>
<sequence>MVSVLSKIKSLLGRNGDGLDFEAIRATADLEAELAKAKRAGADTWKPPTPTLDMKLACLKRCYHLVKQGSPGLELEGEELLQLEPSDLTGEDMNKWYWGLRGEAAGCFLKIINSSYSKAEVARRQREQGLEDIWQILDPGTKECCEDVLKYLSN</sequence>